<evidence type="ECO:0000259" key="7">
    <source>
        <dbReference type="PROSITE" id="PS50076"/>
    </source>
</evidence>
<keyword evidence="9" id="KW-1185">Reference proteome</keyword>
<dbReference type="SMART" id="SM00271">
    <property type="entry name" value="DnaJ"/>
    <property type="match status" value="1"/>
</dbReference>
<keyword evidence="3" id="KW-0235">DNA replication</keyword>
<dbReference type="Pfam" id="PF06271">
    <property type="entry name" value="RDD"/>
    <property type="match status" value="1"/>
</dbReference>
<dbReference type="InterPro" id="IPR001623">
    <property type="entry name" value="DnaJ_domain"/>
</dbReference>
<feature type="transmembrane region" description="Helical" evidence="6">
    <location>
        <begin position="203"/>
        <end position="224"/>
    </location>
</feature>
<proteinExistence type="predicted"/>
<feature type="transmembrane region" description="Helical" evidence="6">
    <location>
        <begin position="257"/>
        <end position="278"/>
    </location>
</feature>
<comment type="subcellular location">
    <subcellularLocation>
        <location evidence="1">Membrane</location>
        <topology evidence="1">Multi-pass membrane protein</topology>
    </subcellularLocation>
</comment>
<evidence type="ECO:0000256" key="2">
    <source>
        <dbReference type="ARBA" id="ARBA00022692"/>
    </source>
</evidence>
<dbReference type="InterPro" id="IPR025640">
    <property type="entry name" value="GYF_2"/>
</dbReference>
<keyword evidence="4 6" id="KW-1133">Transmembrane helix</keyword>
<dbReference type="AlphaFoldDB" id="A0A1Q8QJI3"/>
<evidence type="ECO:0000256" key="4">
    <source>
        <dbReference type="ARBA" id="ARBA00022989"/>
    </source>
</evidence>
<protein>
    <submittedName>
        <fullName evidence="8">Chaperone protein DnaJ</fullName>
    </submittedName>
</protein>
<dbReference type="GO" id="GO:0006260">
    <property type="term" value="P:DNA replication"/>
    <property type="evidence" value="ECO:0007669"/>
    <property type="project" value="UniProtKB-KW"/>
</dbReference>
<sequence>MNYYEILRSEFTSTQEELKRAYQQQVKYWHPDTNSSHEAEERLREVIEAYSVLSNPGLRIEYDRYLGLSATDPEPDNSFNDSKAGLDIWYYAIGYTKIGPISEDKMHELYGSSKLTPKTLVWTKGFDKWVQISEVEQFKPNETPPPINPNHVHNSSNVEVKQIRPWVRFWARLVDIYSGNALAGILIGIFIPQVLDQKIVGISFANIIGIPFTILLEGLLLSTWGMTLGKSLFQVFVRDSQGEKLSFLQAIKRSTSAWAWGLGFGVPFASFLLAGMSYQHIKETGVAKWDMDGNSFVSHRKIGIPRIAFIAVFFIGFLWLAYILTEYN</sequence>
<dbReference type="InterPro" id="IPR053025">
    <property type="entry name" value="Mito_ATP_Synthase-Asso"/>
</dbReference>
<dbReference type="PANTHER" id="PTHR44873:SF1">
    <property type="entry name" value="DNAJ HOMOLOG SUBFAMILY C MEMBER 30, MITOCHONDRIAL"/>
    <property type="match status" value="1"/>
</dbReference>
<feature type="transmembrane region" description="Helical" evidence="6">
    <location>
        <begin position="307"/>
        <end position="325"/>
    </location>
</feature>
<organism evidence="8 9">
    <name type="scientific">Desulfosporosinus metallidurans</name>
    <dbReference type="NCBI Taxonomy" id="1888891"/>
    <lineage>
        <taxon>Bacteria</taxon>
        <taxon>Bacillati</taxon>
        <taxon>Bacillota</taxon>
        <taxon>Clostridia</taxon>
        <taxon>Eubacteriales</taxon>
        <taxon>Desulfitobacteriaceae</taxon>
        <taxon>Desulfosporosinus</taxon>
    </lineage>
</organism>
<dbReference type="STRING" id="1888891.DSOL_4485"/>
<keyword evidence="5 6" id="KW-0472">Membrane</keyword>
<dbReference type="Gene3D" id="1.10.287.110">
    <property type="entry name" value="DnaJ domain"/>
    <property type="match status" value="1"/>
</dbReference>
<dbReference type="PRINTS" id="PR00625">
    <property type="entry name" value="JDOMAIN"/>
</dbReference>
<dbReference type="PANTHER" id="PTHR44873">
    <property type="entry name" value="DNAJ HOMOLOG SUBFAMILY C MEMBER 30, MITOCHONDRIAL"/>
    <property type="match status" value="1"/>
</dbReference>
<dbReference type="Pfam" id="PF00226">
    <property type="entry name" value="DnaJ"/>
    <property type="match status" value="1"/>
</dbReference>
<dbReference type="PROSITE" id="PS50076">
    <property type="entry name" value="DNAJ_2"/>
    <property type="match status" value="1"/>
</dbReference>
<feature type="domain" description="J" evidence="7">
    <location>
        <begin position="2"/>
        <end position="66"/>
    </location>
</feature>
<dbReference type="InterPro" id="IPR010432">
    <property type="entry name" value="RDD"/>
</dbReference>
<evidence type="ECO:0000256" key="1">
    <source>
        <dbReference type="ARBA" id="ARBA00004141"/>
    </source>
</evidence>
<dbReference type="EMBL" id="MLBF01000056">
    <property type="protein sequence ID" value="OLN27513.1"/>
    <property type="molecule type" value="Genomic_DNA"/>
</dbReference>
<dbReference type="GO" id="GO:0016020">
    <property type="term" value="C:membrane"/>
    <property type="evidence" value="ECO:0007669"/>
    <property type="project" value="UniProtKB-SubCell"/>
</dbReference>
<keyword evidence="2 6" id="KW-0812">Transmembrane</keyword>
<dbReference type="Pfam" id="PF14237">
    <property type="entry name" value="GYF_2"/>
    <property type="match status" value="1"/>
</dbReference>
<reference evidence="8 9" key="1">
    <citation type="submission" date="2016-09" db="EMBL/GenBank/DDBJ databases">
        <title>Complete genome of Desulfosporosinus sp. OL.</title>
        <authorList>
            <person name="Mardanov A."/>
            <person name="Beletsky A."/>
            <person name="Panova A."/>
            <person name="Karnachuk O."/>
            <person name="Ravin N."/>
        </authorList>
    </citation>
    <scope>NUCLEOTIDE SEQUENCE [LARGE SCALE GENOMIC DNA]</scope>
    <source>
        <strain evidence="8 9">OL</strain>
    </source>
</reference>
<dbReference type="SUPFAM" id="SSF46565">
    <property type="entry name" value="Chaperone J-domain"/>
    <property type="match status" value="1"/>
</dbReference>
<comment type="caution">
    <text evidence="8">The sequence shown here is derived from an EMBL/GenBank/DDBJ whole genome shotgun (WGS) entry which is preliminary data.</text>
</comment>
<dbReference type="InterPro" id="IPR036869">
    <property type="entry name" value="J_dom_sf"/>
</dbReference>
<evidence type="ECO:0000256" key="5">
    <source>
        <dbReference type="ARBA" id="ARBA00023136"/>
    </source>
</evidence>
<name>A0A1Q8QJI3_9FIRM</name>
<dbReference type="RefSeq" id="WP_075366832.1">
    <property type="nucleotide sequence ID" value="NZ_MLBF01000056.1"/>
</dbReference>
<dbReference type="CDD" id="cd06257">
    <property type="entry name" value="DnaJ"/>
    <property type="match status" value="1"/>
</dbReference>
<evidence type="ECO:0000313" key="8">
    <source>
        <dbReference type="EMBL" id="OLN27513.1"/>
    </source>
</evidence>
<dbReference type="OrthoDB" id="9791488at2"/>
<dbReference type="Proteomes" id="UP000186102">
    <property type="component" value="Unassembled WGS sequence"/>
</dbReference>
<accession>A0A1Q8QJI3</accession>
<gene>
    <name evidence="8" type="ORF">DSOL_4485</name>
</gene>
<evidence type="ECO:0000313" key="9">
    <source>
        <dbReference type="Proteomes" id="UP000186102"/>
    </source>
</evidence>
<evidence type="ECO:0000256" key="6">
    <source>
        <dbReference type="SAM" id="Phobius"/>
    </source>
</evidence>
<evidence type="ECO:0000256" key="3">
    <source>
        <dbReference type="ARBA" id="ARBA00022705"/>
    </source>
</evidence>
<feature type="transmembrane region" description="Helical" evidence="6">
    <location>
        <begin position="169"/>
        <end position="191"/>
    </location>
</feature>